<reference evidence="1" key="1">
    <citation type="submission" date="2022-07" db="EMBL/GenBank/DDBJ databases">
        <authorList>
            <person name="Macas J."/>
            <person name="Novak P."/>
            <person name="Neumann P."/>
        </authorList>
    </citation>
    <scope>NUCLEOTIDE SEQUENCE</scope>
</reference>
<keyword evidence="2" id="KW-1185">Reference proteome</keyword>
<organism evidence="1 2">
    <name type="scientific">Cuscuta epithymum</name>
    <dbReference type="NCBI Taxonomy" id="186058"/>
    <lineage>
        <taxon>Eukaryota</taxon>
        <taxon>Viridiplantae</taxon>
        <taxon>Streptophyta</taxon>
        <taxon>Embryophyta</taxon>
        <taxon>Tracheophyta</taxon>
        <taxon>Spermatophyta</taxon>
        <taxon>Magnoliopsida</taxon>
        <taxon>eudicotyledons</taxon>
        <taxon>Gunneridae</taxon>
        <taxon>Pentapetalae</taxon>
        <taxon>asterids</taxon>
        <taxon>lamiids</taxon>
        <taxon>Solanales</taxon>
        <taxon>Convolvulaceae</taxon>
        <taxon>Cuscuteae</taxon>
        <taxon>Cuscuta</taxon>
        <taxon>Cuscuta subgen. Cuscuta</taxon>
    </lineage>
</organism>
<sequence>MDLRGGRSHRAVRSVLGGPQGWGVILFFSKRRSFQSESRLVWYIKTHS</sequence>
<dbReference type="AlphaFoldDB" id="A0AAV0CLG9"/>
<name>A0AAV0CLG9_9ASTE</name>
<comment type="caution">
    <text evidence="1">The sequence shown here is derived from an EMBL/GenBank/DDBJ whole genome shotgun (WGS) entry which is preliminary data.</text>
</comment>
<evidence type="ECO:0000313" key="2">
    <source>
        <dbReference type="Proteomes" id="UP001152523"/>
    </source>
</evidence>
<proteinExistence type="predicted"/>
<dbReference type="EMBL" id="CAMAPF010000031">
    <property type="protein sequence ID" value="CAH9077226.1"/>
    <property type="molecule type" value="Genomic_DNA"/>
</dbReference>
<dbReference type="Proteomes" id="UP001152523">
    <property type="component" value="Unassembled WGS sequence"/>
</dbReference>
<protein>
    <submittedName>
        <fullName evidence="1">Uncharacterized protein</fullName>
    </submittedName>
</protein>
<accession>A0AAV0CLG9</accession>
<gene>
    <name evidence="1" type="ORF">CEPIT_LOCUS6103</name>
</gene>
<evidence type="ECO:0000313" key="1">
    <source>
        <dbReference type="EMBL" id="CAH9077226.1"/>
    </source>
</evidence>